<dbReference type="OrthoDB" id="9815229at2"/>
<feature type="domain" description="TtsA-like Glycoside hydrolase family 108" evidence="1">
    <location>
        <begin position="9"/>
        <end position="88"/>
    </location>
</feature>
<dbReference type="SUPFAM" id="SSF53955">
    <property type="entry name" value="Lysozyme-like"/>
    <property type="match status" value="1"/>
</dbReference>
<gene>
    <name evidence="3" type="ORF">DTO96_102378</name>
</gene>
<accession>A0A345DE35</accession>
<dbReference type="Proteomes" id="UP000252182">
    <property type="component" value="Chromosome"/>
</dbReference>
<feature type="domain" description="Peptidoglycan binding" evidence="2">
    <location>
        <begin position="91"/>
        <end position="153"/>
    </location>
</feature>
<dbReference type="Pfam" id="PF05838">
    <property type="entry name" value="Glyco_hydro_108"/>
    <property type="match status" value="1"/>
</dbReference>
<evidence type="ECO:0000259" key="1">
    <source>
        <dbReference type="Pfam" id="PF05838"/>
    </source>
</evidence>
<dbReference type="CDD" id="cd13926">
    <property type="entry name" value="N-acetylmuramidase_GH108"/>
    <property type="match status" value="1"/>
</dbReference>
<dbReference type="RefSeq" id="WP_114563676.1">
    <property type="nucleotide sequence ID" value="NZ_CP031124.1"/>
</dbReference>
<dbReference type="KEGG" id="hyf:DTO96_102378"/>
<dbReference type="EMBL" id="CP031124">
    <property type="protein sequence ID" value="AXF86623.1"/>
    <property type="molecule type" value="Genomic_DNA"/>
</dbReference>
<sequence>MSKFDEFFERLIGHEGGYVNDSRDPGGETNWGVTKRTALAHGYNGSMRQLSRDQAKDIYYKAFWLRASADKYDESIGFQLFDAAVNHGIGNAIRMLQRAVGVVDDGSIGALTLAAIASKDRNDVLLAFNAERLVFYTNLSTFTTFGKGWVRRVAANMTYAATDN</sequence>
<dbReference type="Gene3D" id="1.20.141.10">
    <property type="entry name" value="Chitosanase, subunit A, domain 1"/>
    <property type="match status" value="1"/>
</dbReference>
<proteinExistence type="predicted"/>
<dbReference type="AlphaFoldDB" id="A0A345DE35"/>
<organism evidence="3 4">
    <name type="scientific">Ephemeroptericola cinctiostellae</name>
    <dbReference type="NCBI Taxonomy" id="2268024"/>
    <lineage>
        <taxon>Bacteria</taxon>
        <taxon>Pseudomonadati</taxon>
        <taxon>Pseudomonadota</taxon>
        <taxon>Betaproteobacteria</taxon>
        <taxon>Burkholderiales</taxon>
        <taxon>Burkholderiaceae</taxon>
        <taxon>Ephemeroptericola</taxon>
    </lineage>
</organism>
<dbReference type="InterPro" id="IPR008565">
    <property type="entry name" value="TtsA-like_GH18_dom"/>
</dbReference>
<name>A0A345DE35_9BURK</name>
<protein>
    <submittedName>
        <fullName evidence="3">Uncharacterized protein</fullName>
    </submittedName>
</protein>
<evidence type="ECO:0000313" key="4">
    <source>
        <dbReference type="Proteomes" id="UP000252182"/>
    </source>
</evidence>
<dbReference type="InterPro" id="IPR023346">
    <property type="entry name" value="Lysozyme-like_dom_sf"/>
</dbReference>
<evidence type="ECO:0000259" key="2">
    <source>
        <dbReference type="Pfam" id="PF09374"/>
    </source>
</evidence>
<keyword evidence="4" id="KW-1185">Reference proteome</keyword>
<evidence type="ECO:0000313" key="3">
    <source>
        <dbReference type="EMBL" id="AXF86623.1"/>
    </source>
</evidence>
<dbReference type="InterPro" id="IPR018537">
    <property type="entry name" value="Peptidoglycan-bd_3"/>
</dbReference>
<reference evidence="4" key="1">
    <citation type="submission" date="2018-07" db="EMBL/GenBank/DDBJ databases">
        <authorList>
            <person name="Kim H."/>
        </authorList>
    </citation>
    <scope>NUCLEOTIDE SEQUENCE [LARGE SCALE GENOMIC DNA]</scope>
    <source>
        <strain evidence="4">F02</strain>
    </source>
</reference>
<dbReference type="Pfam" id="PF09374">
    <property type="entry name" value="PG_binding_3"/>
    <property type="match status" value="1"/>
</dbReference>